<dbReference type="AlphaFoldDB" id="A0AAD5CFZ6"/>
<sequence>MSQSLFHMCRGEYRSEYISASNTECRQNLELYEEVDSILLVYYWMLEAREALHTHNRAGHTAPEYKPEECFAMFKSIVPPVAEWDAWMPEVKVEGKLRERINAARREVVI</sequence>
<protein>
    <submittedName>
        <fullName evidence="1">Uncharacterized protein</fullName>
    </submittedName>
</protein>
<dbReference type="Proteomes" id="UP001206925">
    <property type="component" value="Unassembled WGS sequence"/>
</dbReference>
<proteinExistence type="predicted"/>
<name>A0AAD5CFZ6_AMBAR</name>
<accession>A0AAD5CFZ6</accession>
<evidence type="ECO:0000313" key="1">
    <source>
        <dbReference type="EMBL" id="KAI7741226.1"/>
    </source>
</evidence>
<dbReference type="Gene3D" id="3.40.50.12670">
    <property type="match status" value="1"/>
</dbReference>
<organism evidence="1 2">
    <name type="scientific">Ambrosia artemisiifolia</name>
    <name type="common">Common ragweed</name>
    <dbReference type="NCBI Taxonomy" id="4212"/>
    <lineage>
        <taxon>Eukaryota</taxon>
        <taxon>Viridiplantae</taxon>
        <taxon>Streptophyta</taxon>
        <taxon>Embryophyta</taxon>
        <taxon>Tracheophyta</taxon>
        <taxon>Spermatophyta</taxon>
        <taxon>Magnoliopsida</taxon>
        <taxon>eudicotyledons</taxon>
        <taxon>Gunneridae</taxon>
        <taxon>Pentapetalae</taxon>
        <taxon>asterids</taxon>
        <taxon>campanulids</taxon>
        <taxon>Asterales</taxon>
        <taxon>Asteraceae</taxon>
        <taxon>Asteroideae</taxon>
        <taxon>Heliantheae alliance</taxon>
        <taxon>Heliantheae</taxon>
        <taxon>Ambrosia</taxon>
    </lineage>
</organism>
<dbReference type="EMBL" id="JAMZMK010008234">
    <property type="protein sequence ID" value="KAI7741226.1"/>
    <property type="molecule type" value="Genomic_DNA"/>
</dbReference>
<comment type="caution">
    <text evidence="1">The sequence shown here is derived from an EMBL/GenBank/DDBJ whole genome shotgun (WGS) entry which is preliminary data.</text>
</comment>
<evidence type="ECO:0000313" key="2">
    <source>
        <dbReference type="Proteomes" id="UP001206925"/>
    </source>
</evidence>
<reference evidence="1" key="1">
    <citation type="submission" date="2022-06" db="EMBL/GenBank/DDBJ databases">
        <title>Uncovering the hologenomic basis of an extraordinary plant invasion.</title>
        <authorList>
            <person name="Bieker V.C."/>
            <person name="Martin M.D."/>
            <person name="Gilbert T."/>
            <person name="Hodgins K."/>
            <person name="Battlay P."/>
            <person name="Petersen B."/>
            <person name="Wilson J."/>
        </authorList>
    </citation>
    <scope>NUCLEOTIDE SEQUENCE</scope>
    <source>
        <strain evidence="1">AA19_3_7</strain>
        <tissue evidence="1">Leaf</tissue>
    </source>
</reference>
<gene>
    <name evidence="1" type="ORF">M8C21_023836</name>
</gene>
<keyword evidence="2" id="KW-1185">Reference proteome</keyword>